<comment type="similarity">
    <text evidence="1">Belongs to the amidase family.</text>
</comment>
<proteinExistence type="inferred from homology"/>
<dbReference type="Pfam" id="PF01425">
    <property type="entry name" value="Amidase"/>
    <property type="match status" value="1"/>
</dbReference>
<organism evidence="3 4">
    <name type="scientific">Alicyclobacillus fastidiosus</name>
    <dbReference type="NCBI Taxonomy" id="392011"/>
    <lineage>
        <taxon>Bacteria</taxon>
        <taxon>Bacillati</taxon>
        <taxon>Bacillota</taxon>
        <taxon>Bacilli</taxon>
        <taxon>Bacillales</taxon>
        <taxon>Alicyclobacillaceae</taxon>
        <taxon>Alicyclobacillus</taxon>
    </lineage>
</organism>
<evidence type="ECO:0000256" key="1">
    <source>
        <dbReference type="ARBA" id="ARBA00009199"/>
    </source>
</evidence>
<dbReference type="InterPro" id="IPR036928">
    <property type="entry name" value="AS_sf"/>
</dbReference>
<dbReference type="PANTHER" id="PTHR11895">
    <property type="entry name" value="TRANSAMIDASE"/>
    <property type="match status" value="1"/>
</dbReference>
<evidence type="ECO:0000313" key="3">
    <source>
        <dbReference type="EMBL" id="WAH41199.1"/>
    </source>
</evidence>
<dbReference type="Gene3D" id="3.90.1300.10">
    <property type="entry name" value="Amidase signature (AS) domain"/>
    <property type="match status" value="1"/>
</dbReference>
<evidence type="ECO:0000313" key="4">
    <source>
        <dbReference type="Proteomes" id="UP001164761"/>
    </source>
</evidence>
<dbReference type="SUPFAM" id="SSF75304">
    <property type="entry name" value="Amidase signature (AS) enzymes"/>
    <property type="match status" value="1"/>
</dbReference>
<accession>A0ABY6ZEC6</accession>
<evidence type="ECO:0000259" key="2">
    <source>
        <dbReference type="Pfam" id="PF01425"/>
    </source>
</evidence>
<dbReference type="InterPro" id="IPR023631">
    <property type="entry name" value="Amidase_dom"/>
</dbReference>
<dbReference type="EMBL" id="CP104067">
    <property type="protein sequence ID" value="WAH41199.1"/>
    <property type="molecule type" value="Genomic_DNA"/>
</dbReference>
<name>A0ABY6ZEC6_9BACL</name>
<dbReference type="PANTHER" id="PTHR11895:SF7">
    <property type="entry name" value="GLUTAMYL-TRNA(GLN) AMIDOTRANSFERASE SUBUNIT A, MITOCHONDRIAL"/>
    <property type="match status" value="1"/>
</dbReference>
<dbReference type="Proteomes" id="UP001164761">
    <property type="component" value="Chromosome"/>
</dbReference>
<dbReference type="InterPro" id="IPR020556">
    <property type="entry name" value="Amidase_CS"/>
</dbReference>
<sequence length="468" mass="50303">MIELAELAAKSIEELAPLLKHKSISPVDVTQAVIHRTEQLDGKLNAYIRFEPEAALAAAKAAESDIVKGNYRGPLHGIPMAIKDIFYFQGEVATIGSSIHRDFVPGYAATVIAKLREAGVVYTGTLNLHEYARGGTTNNPHFGACHNPWDLTRIPGGSSGGSAAAVAAGLAIASLGTDTAGSVRIPATLCGVVGLKPTYGLVSKYGVFPLAWSLDHVGPITKTVWDAAVLMEYMAGYDENDPTSCPSQPVMYTRVLSQDISGLVIGVEEDYFFAEVDGVIQEAVWQAISRLREMGAIVKPISIPTLRHAPFAQAISGRAEASAVHHHHLQTRSEEFGRDVRLSLEQGEIISAVEYLQAQQIRRRMTAEFNAAFRAVDVIVAPSSTMPAPCIGQEIAWINGREVQVREQLIRQTLPANLTGIPSLTVPCGFVDGLPIGLQVMGPAFREDVVLKVGYAYEQTAGVRANVL</sequence>
<protein>
    <submittedName>
        <fullName evidence="3">Amidase</fullName>
    </submittedName>
</protein>
<keyword evidence="4" id="KW-1185">Reference proteome</keyword>
<dbReference type="RefSeq" id="WP_268005110.1">
    <property type="nucleotide sequence ID" value="NZ_BSUT01000001.1"/>
</dbReference>
<feature type="domain" description="Amidase" evidence="2">
    <location>
        <begin position="28"/>
        <end position="451"/>
    </location>
</feature>
<dbReference type="InterPro" id="IPR000120">
    <property type="entry name" value="Amidase"/>
</dbReference>
<dbReference type="PROSITE" id="PS00571">
    <property type="entry name" value="AMIDASES"/>
    <property type="match status" value="1"/>
</dbReference>
<gene>
    <name evidence="3" type="ORF">NZD89_23510</name>
</gene>
<reference evidence="3" key="1">
    <citation type="submission" date="2022-08" db="EMBL/GenBank/DDBJ databases">
        <title>Alicyclobacillus fastidiosus DSM 17978, complete genome.</title>
        <authorList>
            <person name="Wang Q."/>
            <person name="Cai R."/>
            <person name="Wang Z."/>
        </authorList>
    </citation>
    <scope>NUCLEOTIDE SEQUENCE</scope>
    <source>
        <strain evidence="3">DSM 17978</strain>
    </source>
</reference>